<dbReference type="Pfam" id="PF01656">
    <property type="entry name" value="CbiA"/>
    <property type="match status" value="1"/>
</dbReference>
<reference evidence="2 3" key="1">
    <citation type="journal article" date="2018" name="Nat. Biotechnol.">
        <title>A standardized bacterial taxonomy based on genome phylogeny substantially revises the tree of life.</title>
        <authorList>
            <person name="Parks D.H."/>
            <person name="Chuvochina M."/>
            <person name="Waite D.W."/>
            <person name="Rinke C."/>
            <person name="Skarshewski A."/>
            <person name="Chaumeil P.A."/>
            <person name="Hugenholtz P."/>
        </authorList>
    </citation>
    <scope>NUCLEOTIDE SEQUENCE [LARGE SCALE GENOMIC DNA]</scope>
    <source>
        <strain evidence="2">UBA10707</strain>
    </source>
</reference>
<dbReference type="EMBL" id="DOEK01000047">
    <property type="protein sequence ID" value="HBP32104.1"/>
    <property type="molecule type" value="Genomic_DNA"/>
</dbReference>
<dbReference type="InterPro" id="IPR027417">
    <property type="entry name" value="P-loop_NTPase"/>
</dbReference>
<evidence type="ECO:0000313" key="3">
    <source>
        <dbReference type="Proteomes" id="UP000264036"/>
    </source>
</evidence>
<evidence type="ECO:0000313" key="2">
    <source>
        <dbReference type="EMBL" id="HBP32104.1"/>
    </source>
</evidence>
<dbReference type="Proteomes" id="UP000264036">
    <property type="component" value="Unassembled WGS sequence"/>
</dbReference>
<organism evidence="2 3">
    <name type="scientific">Advenella kashmirensis</name>
    <dbReference type="NCBI Taxonomy" id="310575"/>
    <lineage>
        <taxon>Bacteria</taxon>
        <taxon>Pseudomonadati</taxon>
        <taxon>Pseudomonadota</taxon>
        <taxon>Betaproteobacteria</taxon>
        <taxon>Burkholderiales</taxon>
        <taxon>Alcaligenaceae</taxon>
    </lineage>
</organism>
<comment type="caution">
    <text evidence="2">The sequence shown here is derived from an EMBL/GenBank/DDBJ whole genome shotgun (WGS) entry which is preliminary data.</text>
</comment>
<accession>A0A356LMI1</accession>
<dbReference type="SUPFAM" id="SSF52540">
    <property type="entry name" value="P-loop containing nucleoside triphosphate hydrolases"/>
    <property type="match status" value="1"/>
</dbReference>
<protein>
    <submittedName>
        <fullName evidence="2">Conjugal transfer protein TraL</fullName>
    </submittedName>
</protein>
<feature type="domain" description="CobQ/CobB/MinD/ParA nucleotide binding" evidence="1">
    <location>
        <begin position="7"/>
        <end position="186"/>
    </location>
</feature>
<evidence type="ECO:0000259" key="1">
    <source>
        <dbReference type="Pfam" id="PF01656"/>
    </source>
</evidence>
<dbReference type="InterPro" id="IPR002586">
    <property type="entry name" value="CobQ/CobB/MinD/ParA_Nub-bd_dom"/>
</dbReference>
<dbReference type="AlphaFoldDB" id="A0A356LMI1"/>
<sequence>MKTVHFVMQGKGGVGKTFISSILAQYLQTSTDSRAACFDTDPVNKSFSHLKALEVTPVDLFTEHQLIDPGKFDVLMEQILQSDADVVVDNGASSFVPLLSYLRETKISALFDELGLRAIIHVPLQGGSSENDTLLGLATILDTLPIDVVPWINNYGGKVITGSKNFDDYALYKKYKNRIRGVISLDNHNPDTFGKDIRQMTSSHLTFDEVAQSANFFIINKQRILIFKRGIYEQLDALNLGEKNGSSIVEKERQI</sequence>
<gene>
    <name evidence="2" type="ORF">DD666_22180</name>
</gene>
<name>A0A356LMI1_9BURK</name>
<dbReference type="Gene3D" id="3.40.50.300">
    <property type="entry name" value="P-loop containing nucleotide triphosphate hydrolases"/>
    <property type="match status" value="1"/>
</dbReference>
<proteinExistence type="predicted"/>